<keyword evidence="7" id="KW-0146">Chitin degradation</keyword>
<dbReference type="InterPro" id="IPR001579">
    <property type="entry name" value="Glyco_hydro_18_chit_AS"/>
</dbReference>
<dbReference type="GO" id="GO:0005576">
    <property type="term" value="C:extracellular region"/>
    <property type="evidence" value="ECO:0007669"/>
    <property type="project" value="InterPro"/>
</dbReference>
<evidence type="ECO:0000256" key="7">
    <source>
        <dbReference type="ARBA" id="ARBA00023024"/>
    </source>
</evidence>
<dbReference type="InterPro" id="IPR001223">
    <property type="entry name" value="Glyco_hydro18_cat"/>
</dbReference>
<evidence type="ECO:0000256" key="11">
    <source>
        <dbReference type="ARBA" id="ARBA00023326"/>
    </source>
</evidence>
<organism evidence="16 17">
    <name type="scientific">Petrolisthes manimaculis</name>
    <dbReference type="NCBI Taxonomy" id="1843537"/>
    <lineage>
        <taxon>Eukaryota</taxon>
        <taxon>Metazoa</taxon>
        <taxon>Ecdysozoa</taxon>
        <taxon>Arthropoda</taxon>
        <taxon>Crustacea</taxon>
        <taxon>Multicrustacea</taxon>
        <taxon>Malacostraca</taxon>
        <taxon>Eumalacostraca</taxon>
        <taxon>Eucarida</taxon>
        <taxon>Decapoda</taxon>
        <taxon>Pleocyemata</taxon>
        <taxon>Anomura</taxon>
        <taxon>Galatheoidea</taxon>
        <taxon>Porcellanidae</taxon>
        <taxon>Petrolisthes</taxon>
    </lineage>
</organism>
<dbReference type="SUPFAM" id="SSF54556">
    <property type="entry name" value="Chitinase insertion domain"/>
    <property type="match status" value="1"/>
</dbReference>
<comment type="similarity">
    <text evidence="2">Belongs to the glycosyl hydrolase 18 family. Chitinase class II subfamily.</text>
</comment>
<reference evidence="16" key="1">
    <citation type="submission" date="2023-11" db="EMBL/GenBank/DDBJ databases">
        <title>Genome assemblies of two species of porcelain crab, Petrolisthes cinctipes and Petrolisthes manimaculis (Anomura: Porcellanidae).</title>
        <authorList>
            <person name="Angst P."/>
        </authorList>
    </citation>
    <scope>NUCLEOTIDE SEQUENCE</scope>
    <source>
        <strain evidence="16">PB745_02</strain>
        <tissue evidence="16">Gill</tissue>
    </source>
</reference>
<dbReference type="SMART" id="SM00636">
    <property type="entry name" value="Glyco_18"/>
    <property type="match status" value="1"/>
</dbReference>
<keyword evidence="8" id="KW-1015">Disulfide bond</keyword>
<keyword evidence="6 12" id="KW-0378">Hydrolase</keyword>
<dbReference type="SMART" id="SM00494">
    <property type="entry name" value="ChtBD2"/>
    <property type="match status" value="1"/>
</dbReference>
<dbReference type="PROSITE" id="PS01095">
    <property type="entry name" value="GH18_1"/>
    <property type="match status" value="1"/>
</dbReference>
<gene>
    <name evidence="16" type="ORF">Pmani_030911</name>
</gene>
<feature type="chain" id="PRO_5042097206" description="chitinase" evidence="13">
    <location>
        <begin position="23"/>
        <end position="552"/>
    </location>
</feature>
<dbReference type="PROSITE" id="PS51910">
    <property type="entry name" value="GH18_2"/>
    <property type="match status" value="1"/>
</dbReference>
<dbReference type="GO" id="GO:0006032">
    <property type="term" value="P:chitin catabolic process"/>
    <property type="evidence" value="ECO:0007669"/>
    <property type="project" value="UniProtKB-KW"/>
</dbReference>
<dbReference type="PROSITE" id="PS50940">
    <property type="entry name" value="CHIT_BIND_II"/>
    <property type="match status" value="1"/>
</dbReference>
<dbReference type="SUPFAM" id="SSF51445">
    <property type="entry name" value="(Trans)glycosidases"/>
    <property type="match status" value="1"/>
</dbReference>
<dbReference type="PANTHER" id="PTHR11177:SF144">
    <property type="entry name" value="CHITINASE 5"/>
    <property type="match status" value="1"/>
</dbReference>
<keyword evidence="4" id="KW-0147">Chitin-binding</keyword>
<dbReference type="Proteomes" id="UP001292094">
    <property type="component" value="Unassembled WGS sequence"/>
</dbReference>
<evidence type="ECO:0000256" key="6">
    <source>
        <dbReference type="ARBA" id="ARBA00022801"/>
    </source>
</evidence>
<evidence type="ECO:0000256" key="5">
    <source>
        <dbReference type="ARBA" id="ARBA00022729"/>
    </source>
</evidence>
<evidence type="ECO:0000256" key="3">
    <source>
        <dbReference type="ARBA" id="ARBA00012729"/>
    </source>
</evidence>
<evidence type="ECO:0000256" key="10">
    <source>
        <dbReference type="ARBA" id="ARBA00023295"/>
    </source>
</evidence>
<name>A0AAE1NVP8_9EUCA</name>
<evidence type="ECO:0000259" key="14">
    <source>
        <dbReference type="PROSITE" id="PS50940"/>
    </source>
</evidence>
<comment type="caution">
    <text evidence="16">The sequence shown here is derived from an EMBL/GenBank/DDBJ whole genome shotgun (WGS) entry which is preliminary data.</text>
</comment>
<keyword evidence="10 12" id="KW-0326">Glycosidase</keyword>
<dbReference type="InterPro" id="IPR017853">
    <property type="entry name" value="GH"/>
</dbReference>
<dbReference type="FunFam" id="3.10.50.10:FF:000004">
    <property type="entry name" value="Chitinase 5"/>
    <property type="match status" value="1"/>
</dbReference>
<dbReference type="EC" id="3.2.1.14" evidence="3"/>
<evidence type="ECO:0000313" key="16">
    <source>
        <dbReference type="EMBL" id="KAK4296603.1"/>
    </source>
</evidence>
<evidence type="ECO:0000256" key="13">
    <source>
        <dbReference type="SAM" id="SignalP"/>
    </source>
</evidence>
<dbReference type="InterPro" id="IPR002557">
    <property type="entry name" value="Chitin-bd_dom"/>
</dbReference>
<feature type="domain" description="Chitin-binding type-2" evidence="14">
    <location>
        <begin position="496"/>
        <end position="552"/>
    </location>
</feature>
<evidence type="ECO:0000259" key="15">
    <source>
        <dbReference type="PROSITE" id="PS51910"/>
    </source>
</evidence>
<keyword evidence="17" id="KW-1185">Reference proteome</keyword>
<evidence type="ECO:0000313" key="17">
    <source>
        <dbReference type="Proteomes" id="UP001292094"/>
    </source>
</evidence>
<evidence type="ECO:0000256" key="1">
    <source>
        <dbReference type="ARBA" id="ARBA00000822"/>
    </source>
</evidence>
<dbReference type="GO" id="GO:0008843">
    <property type="term" value="F:endochitinase activity"/>
    <property type="evidence" value="ECO:0007669"/>
    <property type="project" value="UniProtKB-EC"/>
</dbReference>
<dbReference type="PANTHER" id="PTHR11177">
    <property type="entry name" value="CHITINASE"/>
    <property type="match status" value="1"/>
</dbReference>
<dbReference type="GO" id="GO:0000272">
    <property type="term" value="P:polysaccharide catabolic process"/>
    <property type="evidence" value="ECO:0007669"/>
    <property type="project" value="UniProtKB-KW"/>
</dbReference>
<dbReference type="Gene3D" id="2.170.140.10">
    <property type="entry name" value="Chitin binding domain"/>
    <property type="match status" value="1"/>
</dbReference>
<dbReference type="SUPFAM" id="SSF57625">
    <property type="entry name" value="Invertebrate chitin-binding proteins"/>
    <property type="match status" value="1"/>
</dbReference>
<evidence type="ECO:0000256" key="8">
    <source>
        <dbReference type="ARBA" id="ARBA00023157"/>
    </source>
</evidence>
<dbReference type="InterPro" id="IPR011583">
    <property type="entry name" value="Chitinase_II/V-like_cat"/>
</dbReference>
<dbReference type="InterPro" id="IPR050314">
    <property type="entry name" value="Glycosyl_Hydrlase_18"/>
</dbReference>
<dbReference type="Pfam" id="PF00704">
    <property type="entry name" value="Glyco_hydro_18"/>
    <property type="match status" value="1"/>
</dbReference>
<evidence type="ECO:0000256" key="4">
    <source>
        <dbReference type="ARBA" id="ARBA00022669"/>
    </source>
</evidence>
<evidence type="ECO:0000256" key="12">
    <source>
        <dbReference type="RuleBase" id="RU000489"/>
    </source>
</evidence>
<protein>
    <recommendedName>
        <fullName evidence="3">chitinase</fullName>
        <ecNumber evidence="3">3.2.1.14</ecNumber>
    </recommendedName>
</protein>
<feature type="domain" description="GH18" evidence="15">
    <location>
        <begin position="29"/>
        <end position="403"/>
    </location>
</feature>
<dbReference type="InterPro" id="IPR029070">
    <property type="entry name" value="Chitinase_insertion_sf"/>
</dbReference>
<feature type="signal peptide" evidence="13">
    <location>
        <begin position="1"/>
        <end position="22"/>
    </location>
</feature>
<dbReference type="Gene3D" id="3.20.20.80">
    <property type="entry name" value="Glycosidases"/>
    <property type="match status" value="1"/>
</dbReference>
<sequence>MTRAWWWTGVVVLGVLGGVSLATLADRKARIVCYFSNWAIYRPGAGSYKISDIPIDKCTHIVYSFVGVSNVTWEVLVLDEELDVQQNGFKNFTDLAKSRPGLKSMLAIGGWGEGGKKYSQMAGVPARRKSLINSVIQYMKLYGFDGFDLDWEYPGATDRGGTFKDKDNFRDFVLELRAAFDKVGLGWEISMAVPVAKFRLQEGYHVQELCYHLDAIHVMTYDLRGNWAGFADVHSPLYKRPFDQWAYETLNVNDGLQLWVDLGCPKDKLIVGVPFYGRTFTLGSKDVNDLRAPVKKWEGGGAPGPFTGAKGFLAYYEICPLVGDPTSGWTKKYDNIGKCPYAYKDVQWVGYEDVDSLKIKMEYIMGNGYGGAMTWAIDMDDFHGTCGSINPLMTVLDTYMRNYMVPQPPPTTTTTARTWWKPWKPAGASTTTPQPVVRPVQPVVQPVQPVQPVIQPVQPVIQPVQPVQPVVQPVQPVQPVVQPVQPVQPVVQPGGAMDCTQNDYFPHADCSKYYWCVHGQPVELSCMKGTYWDPVKKICNWPHAVQRSSCNG</sequence>
<keyword evidence="9" id="KW-0119">Carbohydrate metabolism</keyword>
<dbReference type="AlphaFoldDB" id="A0AAE1NVP8"/>
<dbReference type="EMBL" id="JAWZYT010003823">
    <property type="protein sequence ID" value="KAK4296603.1"/>
    <property type="molecule type" value="Genomic_DNA"/>
</dbReference>
<dbReference type="InterPro" id="IPR036508">
    <property type="entry name" value="Chitin-bd_dom_sf"/>
</dbReference>
<evidence type="ECO:0000256" key="9">
    <source>
        <dbReference type="ARBA" id="ARBA00023277"/>
    </source>
</evidence>
<evidence type="ECO:0000256" key="2">
    <source>
        <dbReference type="ARBA" id="ARBA00009121"/>
    </source>
</evidence>
<keyword evidence="11" id="KW-0624">Polysaccharide degradation</keyword>
<dbReference type="Gene3D" id="3.10.50.10">
    <property type="match status" value="1"/>
</dbReference>
<dbReference type="Pfam" id="PF01607">
    <property type="entry name" value="CBM_14"/>
    <property type="match status" value="1"/>
</dbReference>
<proteinExistence type="inferred from homology"/>
<accession>A0AAE1NVP8</accession>
<comment type="catalytic activity">
    <reaction evidence="1">
        <text>Random endo-hydrolysis of N-acetyl-beta-D-glucosaminide (1-&gt;4)-beta-linkages in chitin and chitodextrins.</text>
        <dbReference type="EC" id="3.2.1.14"/>
    </reaction>
</comment>
<dbReference type="GO" id="GO:0008061">
    <property type="term" value="F:chitin binding"/>
    <property type="evidence" value="ECO:0007669"/>
    <property type="project" value="UniProtKB-KW"/>
</dbReference>
<dbReference type="FunFam" id="3.20.20.80:FF:000144">
    <property type="entry name" value="Chitinase"/>
    <property type="match status" value="1"/>
</dbReference>
<keyword evidence="5 13" id="KW-0732">Signal</keyword>